<comment type="catalytic activity">
    <reaction evidence="9">
        <text>L-citrulline + L-aspartate + ATP = 2-(N(omega)-L-arginino)succinate + AMP + diphosphate + H(+)</text>
        <dbReference type="Rhea" id="RHEA:10932"/>
        <dbReference type="ChEBI" id="CHEBI:15378"/>
        <dbReference type="ChEBI" id="CHEBI:29991"/>
        <dbReference type="ChEBI" id="CHEBI:30616"/>
        <dbReference type="ChEBI" id="CHEBI:33019"/>
        <dbReference type="ChEBI" id="CHEBI:57472"/>
        <dbReference type="ChEBI" id="CHEBI:57743"/>
        <dbReference type="ChEBI" id="CHEBI:456215"/>
        <dbReference type="EC" id="6.3.4.5"/>
    </reaction>
</comment>
<protein>
    <recommendedName>
        <fullName evidence="3 9">Argininosuccinate synthase</fullName>
        <ecNumber evidence="3 9">6.3.4.5</ecNumber>
    </recommendedName>
    <alternativeName>
        <fullName evidence="9">Citrulline--aspartate ligase</fullName>
    </alternativeName>
</protein>
<organism evidence="12 13">
    <name type="scientific">Methyloligella halotolerans</name>
    <dbReference type="NCBI Taxonomy" id="1177755"/>
    <lineage>
        <taxon>Bacteria</taxon>
        <taxon>Pseudomonadati</taxon>
        <taxon>Pseudomonadota</taxon>
        <taxon>Alphaproteobacteria</taxon>
        <taxon>Hyphomicrobiales</taxon>
        <taxon>Hyphomicrobiaceae</taxon>
        <taxon>Methyloligella</taxon>
    </lineage>
</organism>
<dbReference type="GO" id="GO:0005737">
    <property type="term" value="C:cytoplasm"/>
    <property type="evidence" value="ECO:0007669"/>
    <property type="project" value="UniProtKB-SubCell"/>
</dbReference>
<keyword evidence="8 9" id="KW-0067">ATP-binding</keyword>
<feature type="binding site" evidence="9">
    <location>
        <position position="127"/>
    </location>
    <ligand>
        <name>L-aspartate</name>
        <dbReference type="ChEBI" id="CHEBI:29991"/>
    </ligand>
</feature>
<dbReference type="InterPro" id="IPR048268">
    <property type="entry name" value="Arginosuc_syn_C"/>
</dbReference>
<accession>A0A1E2S0X9</accession>
<evidence type="ECO:0000259" key="10">
    <source>
        <dbReference type="Pfam" id="PF00764"/>
    </source>
</evidence>
<feature type="binding site" evidence="9">
    <location>
        <position position="278"/>
    </location>
    <ligand>
        <name>L-citrulline</name>
        <dbReference type="ChEBI" id="CHEBI:57743"/>
    </ligand>
</feature>
<feature type="binding site" evidence="9">
    <location>
        <position position="130"/>
    </location>
    <ligand>
        <name>L-citrulline</name>
        <dbReference type="ChEBI" id="CHEBI:57743"/>
    </ligand>
</feature>
<feature type="binding site" evidence="9">
    <location>
        <position position="126"/>
    </location>
    <ligand>
        <name>L-aspartate</name>
        <dbReference type="ChEBI" id="CHEBI:29991"/>
    </ligand>
</feature>
<evidence type="ECO:0000256" key="1">
    <source>
        <dbReference type="ARBA" id="ARBA00004967"/>
    </source>
</evidence>
<gene>
    <name evidence="9" type="primary">argG</name>
    <name evidence="12" type="ORF">A7A08_01242</name>
</gene>
<keyword evidence="13" id="KW-1185">Reference proteome</keyword>
<dbReference type="InterPro" id="IPR018223">
    <property type="entry name" value="Arginosuc_synth_CS"/>
</dbReference>
<sequence>MADQDIKKVVLAYSGGLDTSIILKWLQETYGCEVVTFTADLGQGEELEPARKKAEMFGIKEIFVDDLREEFVRDYVFPMFRANAVYEGVYLLGTSIARPLIAKRQIEIARETGADAVAHGATGKGNDQVRFELAYYALNPDIKVIAPWREWDFVSRSDLIEFAEKHQIPVSKDKRGEAPFSVDANLLHSSSEGKVLEDPFEAPPEYVFQRTVSPEDAPDKATEITIGFEKGDAVSIDGKRMSPAEILTKLNALGRDNGIGRVDLVENRFVGMKSRGIYETPGGTILLPAHRAIESLTLDREAAHLKDQLMPRYAELIYNGFWFSPEREMLQALIDKSQEHVEGEVRLKLYKGNVIVTGRRSDKSLYADDLVTFEDDAGAYDQIDAKGFIRLNALRLRTLGKLRDK</sequence>
<dbReference type="PANTHER" id="PTHR11587">
    <property type="entry name" value="ARGININOSUCCINATE SYNTHASE"/>
    <property type="match status" value="1"/>
</dbReference>
<dbReference type="PROSITE" id="PS00564">
    <property type="entry name" value="ARGININOSUCCIN_SYN_1"/>
    <property type="match status" value="1"/>
</dbReference>
<dbReference type="PROSITE" id="PS00565">
    <property type="entry name" value="ARGININOSUCCIN_SYN_2"/>
    <property type="match status" value="1"/>
</dbReference>
<dbReference type="InterPro" id="IPR014729">
    <property type="entry name" value="Rossmann-like_a/b/a_fold"/>
</dbReference>
<dbReference type="STRING" id="1177755.A7A08_01242"/>
<dbReference type="HAMAP" id="MF_00005">
    <property type="entry name" value="Arg_succ_synth_type1"/>
    <property type="match status" value="1"/>
</dbReference>
<dbReference type="GO" id="GO:0004055">
    <property type="term" value="F:argininosuccinate synthase activity"/>
    <property type="evidence" value="ECO:0007669"/>
    <property type="project" value="UniProtKB-UniRule"/>
</dbReference>
<evidence type="ECO:0000256" key="5">
    <source>
        <dbReference type="ARBA" id="ARBA00022598"/>
    </source>
</evidence>
<feature type="binding site" evidence="9">
    <location>
        <position position="181"/>
    </location>
    <ligand>
        <name>L-citrulline</name>
        <dbReference type="ChEBI" id="CHEBI:57743"/>
    </ligand>
</feature>
<evidence type="ECO:0000256" key="6">
    <source>
        <dbReference type="ARBA" id="ARBA00022605"/>
    </source>
</evidence>
<keyword evidence="7 9" id="KW-0547">Nucleotide-binding</keyword>
<feature type="binding site" evidence="9">
    <location>
        <begin position="12"/>
        <end position="20"/>
    </location>
    <ligand>
        <name>ATP</name>
        <dbReference type="ChEBI" id="CHEBI:30616"/>
    </ligand>
</feature>
<evidence type="ECO:0000313" key="13">
    <source>
        <dbReference type="Proteomes" id="UP000095087"/>
    </source>
</evidence>
<dbReference type="Gene3D" id="3.40.50.620">
    <property type="entry name" value="HUPs"/>
    <property type="match status" value="1"/>
</dbReference>
<evidence type="ECO:0000256" key="2">
    <source>
        <dbReference type="ARBA" id="ARBA00011881"/>
    </source>
</evidence>
<evidence type="ECO:0000256" key="4">
    <source>
        <dbReference type="ARBA" id="ARBA00022571"/>
    </source>
</evidence>
<comment type="similarity">
    <text evidence="9">Belongs to the argininosuccinate synthase family. Type 1 subfamily.</text>
</comment>
<dbReference type="GO" id="GO:0000050">
    <property type="term" value="P:urea cycle"/>
    <property type="evidence" value="ECO:0007669"/>
    <property type="project" value="TreeGrafter"/>
</dbReference>
<comment type="pathway">
    <text evidence="1 9">Amino-acid biosynthesis; L-arginine biosynthesis; L-arginine from L-ornithine and carbamoyl phosphate: step 2/3.</text>
</comment>
<dbReference type="EC" id="6.3.4.5" evidence="3 9"/>
<dbReference type="OrthoDB" id="9801641at2"/>
<comment type="caution">
    <text evidence="12">The sequence shown here is derived from an EMBL/GenBank/DDBJ whole genome shotgun (WGS) entry which is preliminary data.</text>
</comment>
<keyword evidence="5 9" id="KW-0436">Ligase</keyword>
<dbReference type="EMBL" id="MASI01000002">
    <property type="protein sequence ID" value="ODA68072.1"/>
    <property type="molecule type" value="Genomic_DNA"/>
</dbReference>
<evidence type="ECO:0000256" key="9">
    <source>
        <dbReference type="HAMAP-Rule" id="MF_00005"/>
    </source>
</evidence>
<dbReference type="PANTHER" id="PTHR11587:SF2">
    <property type="entry name" value="ARGININOSUCCINATE SYNTHASE"/>
    <property type="match status" value="1"/>
</dbReference>
<dbReference type="SUPFAM" id="SSF69864">
    <property type="entry name" value="Argininosuccinate synthetase, C-terminal domain"/>
    <property type="match status" value="1"/>
</dbReference>
<dbReference type="InterPro" id="IPR024074">
    <property type="entry name" value="AS_cat/multimer_dom_body"/>
</dbReference>
<evidence type="ECO:0000256" key="3">
    <source>
        <dbReference type="ARBA" id="ARBA00012286"/>
    </source>
</evidence>
<dbReference type="UniPathway" id="UPA00068">
    <property type="reaction ID" value="UER00113"/>
</dbReference>
<dbReference type="Pfam" id="PF00764">
    <property type="entry name" value="Arginosuc_synth"/>
    <property type="match status" value="1"/>
</dbReference>
<name>A0A1E2S0X9_9HYPH</name>
<keyword evidence="6 9" id="KW-0028">Amino-acid biosynthesis</keyword>
<dbReference type="Gene3D" id="1.20.5.470">
    <property type="entry name" value="Single helix bin"/>
    <property type="match status" value="1"/>
</dbReference>
<dbReference type="RefSeq" id="WP_069094574.1">
    <property type="nucleotide sequence ID" value="NZ_MASI01000002.1"/>
</dbReference>
<dbReference type="SUPFAM" id="SSF52402">
    <property type="entry name" value="Adenine nucleotide alpha hydrolases-like"/>
    <property type="match status" value="1"/>
</dbReference>
<dbReference type="GO" id="GO:0000053">
    <property type="term" value="P:argininosuccinate metabolic process"/>
    <property type="evidence" value="ECO:0007669"/>
    <property type="project" value="TreeGrafter"/>
</dbReference>
<evidence type="ECO:0000256" key="8">
    <source>
        <dbReference type="ARBA" id="ARBA00022840"/>
    </source>
</evidence>
<feature type="domain" description="Arginosuccinate synthase-like N-terminal" evidence="10">
    <location>
        <begin position="8"/>
        <end position="169"/>
    </location>
</feature>
<dbReference type="FunFam" id="3.90.1260.10:FF:000007">
    <property type="entry name" value="Argininosuccinate synthase"/>
    <property type="match status" value="1"/>
</dbReference>
<feature type="binding site" evidence="9">
    <location>
        <position position="90"/>
    </location>
    <ligand>
        <name>L-citrulline</name>
        <dbReference type="ChEBI" id="CHEBI:57743"/>
    </ligand>
</feature>
<dbReference type="NCBIfam" id="NF001770">
    <property type="entry name" value="PRK00509.1"/>
    <property type="match status" value="1"/>
</dbReference>
<dbReference type="Proteomes" id="UP000095087">
    <property type="component" value="Unassembled WGS sequence"/>
</dbReference>
<dbReference type="NCBIfam" id="TIGR00032">
    <property type="entry name" value="argG"/>
    <property type="match status" value="1"/>
</dbReference>
<feature type="binding site" evidence="9">
    <location>
        <position position="190"/>
    </location>
    <ligand>
        <name>L-citrulline</name>
        <dbReference type="ChEBI" id="CHEBI:57743"/>
    </ligand>
</feature>
<reference evidence="12 13" key="1">
    <citation type="submission" date="2016-07" db="EMBL/GenBank/DDBJ databases">
        <title>Draft genome sequence of Methyloligella halotolerans C2T (VKM B-2706T=CCUG 61687T=DSM 25045T), a halotolerant polyhydroxybutyrate accumulating methylotroph.</title>
        <authorList>
            <person name="Vasilenko O.V."/>
            <person name="Doronina N.V."/>
            <person name="Poroshina M.N."/>
            <person name="Tarlachkov S.V."/>
            <person name="Trotsenko Y.A."/>
        </authorList>
    </citation>
    <scope>NUCLEOTIDE SEQUENCE [LARGE SCALE GENOMIC DNA]</scope>
    <source>
        <strain evidence="12 13">VKM B-2706</strain>
    </source>
</reference>
<dbReference type="InterPro" id="IPR048267">
    <property type="entry name" value="Arginosuc_syn_N"/>
</dbReference>
<dbReference type="Pfam" id="PF20979">
    <property type="entry name" value="Arginosuc_syn_C"/>
    <property type="match status" value="1"/>
</dbReference>
<feature type="binding site" evidence="9">
    <location>
        <position position="120"/>
    </location>
    <ligand>
        <name>ATP</name>
        <dbReference type="ChEBI" id="CHEBI:30616"/>
    </ligand>
</feature>
<evidence type="ECO:0000256" key="7">
    <source>
        <dbReference type="ARBA" id="ARBA00022741"/>
    </source>
</evidence>
<dbReference type="AlphaFoldDB" id="A0A1E2S0X9"/>
<dbReference type="CDD" id="cd01999">
    <property type="entry name" value="ASS"/>
    <property type="match status" value="1"/>
</dbReference>
<dbReference type="FunFam" id="3.40.50.620:FF:000019">
    <property type="entry name" value="Argininosuccinate synthase"/>
    <property type="match status" value="1"/>
</dbReference>
<comment type="subcellular location">
    <subcellularLocation>
        <location evidence="9">Cytoplasm</location>
    </subcellularLocation>
</comment>
<feature type="domain" description="Arginosuccinate synthase C-terminal" evidence="11">
    <location>
        <begin position="180"/>
        <end position="397"/>
    </location>
</feature>
<dbReference type="GO" id="GO:0005524">
    <property type="term" value="F:ATP binding"/>
    <property type="evidence" value="ECO:0007669"/>
    <property type="project" value="UniProtKB-UniRule"/>
</dbReference>
<comment type="subunit">
    <text evidence="2 9">Homotetramer.</text>
</comment>
<feature type="binding site" evidence="9">
    <location>
        <position position="95"/>
    </location>
    <ligand>
        <name>L-citrulline</name>
        <dbReference type="ChEBI" id="CHEBI:57743"/>
    </ligand>
</feature>
<evidence type="ECO:0000313" key="12">
    <source>
        <dbReference type="EMBL" id="ODA68072.1"/>
    </source>
</evidence>
<dbReference type="Gene3D" id="3.90.1260.10">
    <property type="entry name" value="Argininosuccinate synthetase, chain A, domain 2"/>
    <property type="match status" value="1"/>
</dbReference>
<dbReference type="InterPro" id="IPR001518">
    <property type="entry name" value="Arginosuc_synth"/>
</dbReference>
<dbReference type="InterPro" id="IPR023434">
    <property type="entry name" value="Arginosuc_synth_type_1_subfam"/>
</dbReference>
<dbReference type="GO" id="GO:0006526">
    <property type="term" value="P:L-arginine biosynthetic process"/>
    <property type="evidence" value="ECO:0007669"/>
    <property type="project" value="UniProtKB-UniRule"/>
</dbReference>
<feature type="binding site" evidence="9">
    <location>
        <position position="39"/>
    </location>
    <ligand>
        <name>ATP</name>
        <dbReference type="ChEBI" id="CHEBI:30616"/>
    </ligand>
</feature>
<feature type="binding site" evidence="9">
    <location>
        <position position="122"/>
    </location>
    <ligand>
        <name>L-aspartate</name>
        <dbReference type="ChEBI" id="CHEBI:29991"/>
    </ligand>
</feature>
<proteinExistence type="inferred from homology"/>
<keyword evidence="4 9" id="KW-0055">Arginine biosynthesis</keyword>
<dbReference type="PATRIC" id="fig|1177755.3.peg.1250"/>
<feature type="binding site" evidence="9">
    <location>
        <position position="126"/>
    </location>
    <ligand>
        <name>L-citrulline</name>
        <dbReference type="ChEBI" id="CHEBI:57743"/>
    </ligand>
</feature>
<evidence type="ECO:0000259" key="11">
    <source>
        <dbReference type="Pfam" id="PF20979"/>
    </source>
</evidence>
<feature type="binding site" evidence="9">
    <location>
        <position position="266"/>
    </location>
    <ligand>
        <name>L-citrulline</name>
        <dbReference type="ChEBI" id="CHEBI:57743"/>
    </ligand>
</feature>
<keyword evidence="9" id="KW-0963">Cytoplasm</keyword>